<keyword evidence="3" id="KW-1185">Reference proteome</keyword>
<keyword evidence="1" id="KW-0472">Membrane</keyword>
<keyword evidence="1" id="KW-0812">Transmembrane</keyword>
<organism evidence="2 3">
    <name type="scientific">Pseudodonghicola flavimaris</name>
    <dbReference type="NCBI Taxonomy" id="3050036"/>
    <lineage>
        <taxon>Bacteria</taxon>
        <taxon>Pseudomonadati</taxon>
        <taxon>Pseudomonadota</taxon>
        <taxon>Alphaproteobacteria</taxon>
        <taxon>Rhodobacterales</taxon>
        <taxon>Paracoccaceae</taxon>
        <taxon>Pseudodonghicola</taxon>
    </lineage>
</organism>
<proteinExistence type="predicted"/>
<evidence type="ECO:0000313" key="3">
    <source>
        <dbReference type="Proteomes" id="UP001243757"/>
    </source>
</evidence>
<name>A0ABT7F212_9RHOB</name>
<evidence type="ECO:0000313" key="2">
    <source>
        <dbReference type="EMBL" id="MDK3018647.1"/>
    </source>
</evidence>
<feature type="transmembrane region" description="Helical" evidence="1">
    <location>
        <begin position="46"/>
        <end position="66"/>
    </location>
</feature>
<dbReference type="InterPro" id="IPR021529">
    <property type="entry name" value="DUF2798"/>
</dbReference>
<dbReference type="EMBL" id="JASNJD010000009">
    <property type="protein sequence ID" value="MDK3018647.1"/>
    <property type="molecule type" value="Genomic_DNA"/>
</dbReference>
<reference evidence="2 3" key="1">
    <citation type="submission" date="2023-05" db="EMBL/GenBank/DDBJ databases">
        <title>Pseudodonghicola sp. nov.</title>
        <authorList>
            <person name="Huang J."/>
        </authorList>
    </citation>
    <scope>NUCLEOTIDE SEQUENCE [LARGE SCALE GENOMIC DNA]</scope>
    <source>
        <strain evidence="2 3">IC7</strain>
    </source>
</reference>
<comment type="caution">
    <text evidence="2">The sequence shown here is derived from an EMBL/GenBank/DDBJ whole genome shotgun (WGS) entry which is preliminary data.</text>
</comment>
<dbReference type="Proteomes" id="UP001243757">
    <property type="component" value="Unassembled WGS sequence"/>
</dbReference>
<gene>
    <name evidence="2" type="ORF">QO033_13270</name>
</gene>
<dbReference type="Pfam" id="PF11391">
    <property type="entry name" value="DUF2798"/>
    <property type="match status" value="1"/>
</dbReference>
<sequence>MDKKSLLLAQVLITFMMALSMSGIMSMIHMGPTREWLATWPREFIIAWPIAFVLTQGVGRIAFFVVHRLRPLT</sequence>
<keyword evidence="1" id="KW-1133">Transmembrane helix</keyword>
<accession>A0ABT7F212</accession>
<protein>
    <submittedName>
        <fullName evidence="2">DUF2798 domain-containing protein</fullName>
    </submittedName>
</protein>
<dbReference type="RefSeq" id="WP_284481463.1">
    <property type="nucleotide sequence ID" value="NZ_JASNJD010000009.1"/>
</dbReference>
<evidence type="ECO:0000256" key="1">
    <source>
        <dbReference type="SAM" id="Phobius"/>
    </source>
</evidence>